<keyword evidence="7" id="KW-1185">Reference proteome</keyword>
<name>A0AAN8IYU0_TRICO</name>
<evidence type="ECO:0000313" key="7">
    <source>
        <dbReference type="Proteomes" id="UP001331761"/>
    </source>
</evidence>
<evidence type="ECO:0000256" key="4">
    <source>
        <dbReference type="SAM" id="Phobius"/>
    </source>
</evidence>
<proteinExistence type="predicted"/>
<dbReference type="InterPro" id="IPR013806">
    <property type="entry name" value="Kringle-like"/>
</dbReference>
<dbReference type="AlphaFoldDB" id="A0AAN8IYU0"/>
<dbReference type="PROSITE" id="PS50070">
    <property type="entry name" value="KRINGLE_2"/>
    <property type="match status" value="1"/>
</dbReference>
<accession>A0AAN8IYU0</accession>
<comment type="caution">
    <text evidence="6">The sequence shown here is derived from an EMBL/GenBank/DDBJ whole genome shotgun (WGS) entry which is preliminary data.</text>
</comment>
<comment type="caution">
    <text evidence="3">Lacks conserved residue(s) required for the propagation of feature annotation.</text>
</comment>
<evidence type="ECO:0000256" key="3">
    <source>
        <dbReference type="PROSITE-ProRule" id="PRU00121"/>
    </source>
</evidence>
<dbReference type="SUPFAM" id="SSF57440">
    <property type="entry name" value="Kringle-like"/>
    <property type="match status" value="1"/>
</dbReference>
<keyword evidence="4" id="KW-0812">Transmembrane</keyword>
<keyword evidence="1 3" id="KW-0420">Kringle</keyword>
<keyword evidence="2" id="KW-1015">Disulfide bond</keyword>
<feature type="transmembrane region" description="Helical" evidence="4">
    <location>
        <begin position="333"/>
        <end position="353"/>
    </location>
</feature>
<evidence type="ECO:0000256" key="1">
    <source>
        <dbReference type="ARBA" id="ARBA00022572"/>
    </source>
</evidence>
<dbReference type="EMBL" id="WIXE01000412">
    <property type="protein sequence ID" value="KAK5986612.1"/>
    <property type="molecule type" value="Genomic_DNA"/>
</dbReference>
<gene>
    <name evidence="6" type="ORF">GCK32_011116</name>
</gene>
<evidence type="ECO:0000259" key="5">
    <source>
        <dbReference type="PROSITE" id="PS50070"/>
    </source>
</evidence>
<dbReference type="InterPro" id="IPR000001">
    <property type="entry name" value="Kringle"/>
</dbReference>
<evidence type="ECO:0000313" key="6">
    <source>
        <dbReference type="EMBL" id="KAK5986612.1"/>
    </source>
</evidence>
<sequence length="367" mass="42516">PSVFPLIPYREKNGLKQLTSTQPFTTDPRFTCRPSSDRMAWYRGTQSRTFHGKTCIRWDDDGVPTKFPLESFSNVSSPSVDYMTLKVFSTSLSQHENHCRNPDNHRFGPWCFYKDGDKIDRAPCFYTCVTDIKKLCLAKALFPYYQTPYNLDDAPVAPVDPHLLRNIKDDTLKMKNAFYDLMDVLDVPEVLDSIGEDDSLTFAEDSVPTTGYKKYRDYERIRLLAGRQGVDKPWKPCFTACEDNPITCWPNQTSTNPTKRLLYFGHKVTTREQRLCVKWTEAFSVLYKHNAEHQRKVEEAKKQKKKKRESRVIHIREHDEKLIPIPEADLGHLYTPLVITIVAGIICILLTFYDQILAVTGLFSRIR</sequence>
<reference evidence="6 7" key="1">
    <citation type="submission" date="2019-10" db="EMBL/GenBank/DDBJ databases">
        <title>Assembly and Annotation for the nematode Trichostrongylus colubriformis.</title>
        <authorList>
            <person name="Martin J."/>
        </authorList>
    </citation>
    <scope>NUCLEOTIDE SEQUENCE [LARGE SCALE GENOMIC DNA]</scope>
    <source>
        <strain evidence="6">G859</strain>
        <tissue evidence="6">Whole worm</tissue>
    </source>
</reference>
<dbReference type="PANTHER" id="PTHR24261:SF7">
    <property type="entry name" value="KRINGLE DOMAIN-CONTAINING PROTEIN"/>
    <property type="match status" value="1"/>
</dbReference>
<dbReference type="Proteomes" id="UP001331761">
    <property type="component" value="Unassembled WGS sequence"/>
</dbReference>
<keyword evidence="4" id="KW-0472">Membrane</keyword>
<keyword evidence="4" id="KW-1133">Transmembrane helix</keyword>
<dbReference type="InterPro" id="IPR050759">
    <property type="entry name" value="Serine_protease_kringle"/>
</dbReference>
<dbReference type="Pfam" id="PF25866">
    <property type="entry name" value="Kringle_2"/>
    <property type="match status" value="2"/>
</dbReference>
<dbReference type="InterPro" id="IPR058845">
    <property type="entry name" value="Kringle_2"/>
</dbReference>
<feature type="non-terminal residue" evidence="6">
    <location>
        <position position="1"/>
    </location>
</feature>
<evidence type="ECO:0000256" key="2">
    <source>
        <dbReference type="ARBA" id="ARBA00023157"/>
    </source>
</evidence>
<dbReference type="InterPro" id="IPR038178">
    <property type="entry name" value="Kringle_sf"/>
</dbReference>
<dbReference type="PANTHER" id="PTHR24261">
    <property type="entry name" value="PLASMINOGEN-RELATED"/>
    <property type="match status" value="1"/>
</dbReference>
<protein>
    <recommendedName>
        <fullName evidence="5">Kringle domain-containing protein</fullName>
    </recommendedName>
</protein>
<organism evidence="6 7">
    <name type="scientific">Trichostrongylus colubriformis</name>
    <name type="common">Black scour worm</name>
    <dbReference type="NCBI Taxonomy" id="6319"/>
    <lineage>
        <taxon>Eukaryota</taxon>
        <taxon>Metazoa</taxon>
        <taxon>Ecdysozoa</taxon>
        <taxon>Nematoda</taxon>
        <taxon>Chromadorea</taxon>
        <taxon>Rhabditida</taxon>
        <taxon>Rhabditina</taxon>
        <taxon>Rhabditomorpha</taxon>
        <taxon>Strongyloidea</taxon>
        <taxon>Trichostrongylidae</taxon>
        <taxon>Trichostrongylus</taxon>
    </lineage>
</organism>
<dbReference type="Gene3D" id="2.40.20.10">
    <property type="entry name" value="Plasminogen Kringle 4"/>
    <property type="match status" value="1"/>
</dbReference>
<feature type="domain" description="Kringle" evidence="5">
    <location>
        <begin position="42"/>
        <end position="135"/>
    </location>
</feature>
<dbReference type="SMART" id="SM00130">
    <property type="entry name" value="KR"/>
    <property type="match status" value="1"/>
</dbReference>